<keyword evidence="3" id="KW-0862">Zinc</keyword>
<feature type="domain" description="FYVE zinc finger" evidence="5">
    <location>
        <begin position="205"/>
        <end position="254"/>
    </location>
</feature>
<dbReference type="InterPro" id="IPR013083">
    <property type="entry name" value="Znf_RING/FYVE/PHD"/>
</dbReference>
<dbReference type="GO" id="GO:0006897">
    <property type="term" value="P:endocytosis"/>
    <property type="evidence" value="ECO:0007669"/>
    <property type="project" value="InterPro"/>
</dbReference>
<evidence type="ECO:0000259" key="5">
    <source>
        <dbReference type="SMART" id="SM00064"/>
    </source>
</evidence>
<dbReference type="InterPro" id="IPR015390">
    <property type="entry name" value="Rabaptin_Rab5-bd_dom"/>
</dbReference>
<dbReference type="EMBL" id="CAQQ02387740">
    <property type="status" value="NOT_ANNOTATED_CDS"/>
    <property type="molecule type" value="Genomic_DNA"/>
</dbReference>
<dbReference type="InterPro" id="IPR003914">
    <property type="entry name" value="Rabaptin"/>
</dbReference>
<evidence type="ECO:0000313" key="7">
    <source>
        <dbReference type="Proteomes" id="UP000015102"/>
    </source>
</evidence>
<evidence type="ECO:0000256" key="3">
    <source>
        <dbReference type="ARBA" id="ARBA00022833"/>
    </source>
</evidence>
<dbReference type="InterPro" id="IPR000306">
    <property type="entry name" value="Znf_FYVE"/>
</dbReference>
<name>T1GXQ0_MEGSC</name>
<dbReference type="FunFam" id="1.20.5.730:FF:000005">
    <property type="entry name" value="RABaptiN (Rab effector)"/>
    <property type="match status" value="1"/>
</dbReference>
<dbReference type="InterPro" id="IPR011011">
    <property type="entry name" value="Znf_FYVE_PHD"/>
</dbReference>
<reference evidence="6" key="2">
    <citation type="submission" date="2015-06" db="UniProtKB">
        <authorList>
            <consortium name="EnsemblMetazoa"/>
        </authorList>
    </citation>
    <scope>IDENTIFICATION</scope>
</reference>
<dbReference type="STRING" id="36166.T1GXQ0"/>
<reference evidence="7" key="1">
    <citation type="submission" date="2013-02" db="EMBL/GenBank/DDBJ databases">
        <authorList>
            <person name="Hughes D."/>
        </authorList>
    </citation>
    <scope>NUCLEOTIDE SEQUENCE</scope>
    <source>
        <strain>Durham</strain>
        <strain evidence="7">NC isolate 2 -- Noor lab</strain>
    </source>
</reference>
<dbReference type="Pfam" id="PF09311">
    <property type="entry name" value="Rab5-bind"/>
    <property type="match status" value="1"/>
</dbReference>
<keyword evidence="4" id="KW-0175">Coiled coil</keyword>
<feature type="coiled-coil region" evidence="4">
    <location>
        <begin position="75"/>
        <end position="183"/>
    </location>
</feature>
<dbReference type="Proteomes" id="UP000015102">
    <property type="component" value="Unassembled WGS sequence"/>
</dbReference>
<proteinExistence type="predicted"/>
<keyword evidence="7" id="KW-1185">Reference proteome</keyword>
<accession>T1GXQ0</accession>
<evidence type="ECO:0000256" key="4">
    <source>
        <dbReference type="SAM" id="Coils"/>
    </source>
</evidence>
<dbReference type="Gene3D" id="1.20.5.730">
    <property type="entry name" value="Single helix bin"/>
    <property type="match status" value="1"/>
</dbReference>
<dbReference type="Pfam" id="PF01363">
    <property type="entry name" value="FYVE"/>
    <property type="match status" value="1"/>
</dbReference>
<feature type="coiled-coil region" evidence="4">
    <location>
        <begin position="252"/>
        <end position="279"/>
    </location>
</feature>
<keyword evidence="2" id="KW-0863">Zinc-finger</keyword>
<evidence type="ECO:0000313" key="6">
    <source>
        <dbReference type="EnsemblMetazoa" id="MESCA008604-PA"/>
    </source>
</evidence>
<dbReference type="HOGENOM" id="CLU_977580_0_0_1"/>
<dbReference type="PANTHER" id="PTHR31179">
    <property type="entry name" value="RAB GTPASE-BINDING EFFECTOR PROTEIN"/>
    <property type="match status" value="1"/>
</dbReference>
<dbReference type="EnsemblMetazoa" id="MESCA008604-RA">
    <property type="protein sequence ID" value="MESCA008604-PA"/>
    <property type="gene ID" value="MESCA008604"/>
</dbReference>
<dbReference type="OMA" id="ICKTELK"/>
<evidence type="ECO:0000256" key="1">
    <source>
        <dbReference type="ARBA" id="ARBA00022723"/>
    </source>
</evidence>
<dbReference type="SMART" id="SM00064">
    <property type="entry name" value="FYVE"/>
    <property type="match status" value="1"/>
</dbReference>
<protein>
    <recommendedName>
        <fullName evidence="5">FYVE zinc finger domain-containing protein</fullName>
    </recommendedName>
</protein>
<dbReference type="GO" id="GO:0005096">
    <property type="term" value="F:GTPase activator activity"/>
    <property type="evidence" value="ECO:0007669"/>
    <property type="project" value="InterPro"/>
</dbReference>
<dbReference type="EMBL" id="CAQQ02387739">
    <property type="status" value="NOT_ANNOTATED_CDS"/>
    <property type="molecule type" value="Genomic_DNA"/>
</dbReference>
<dbReference type="AlphaFoldDB" id="T1GXQ0"/>
<dbReference type="SUPFAM" id="SSF57903">
    <property type="entry name" value="FYVE/PHD zinc finger"/>
    <property type="match status" value="1"/>
</dbReference>
<evidence type="ECO:0000256" key="2">
    <source>
        <dbReference type="ARBA" id="ARBA00022771"/>
    </source>
</evidence>
<organism evidence="6 7">
    <name type="scientific">Megaselia scalaris</name>
    <name type="common">Humpbacked fly</name>
    <name type="synonym">Phora scalaris</name>
    <dbReference type="NCBI Taxonomy" id="36166"/>
    <lineage>
        <taxon>Eukaryota</taxon>
        <taxon>Metazoa</taxon>
        <taxon>Ecdysozoa</taxon>
        <taxon>Arthropoda</taxon>
        <taxon>Hexapoda</taxon>
        <taxon>Insecta</taxon>
        <taxon>Pterygota</taxon>
        <taxon>Neoptera</taxon>
        <taxon>Endopterygota</taxon>
        <taxon>Diptera</taxon>
        <taxon>Brachycera</taxon>
        <taxon>Muscomorpha</taxon>
        <taxon>Platypezoidea</taxon>
        <taxon>Phoridae</taxon>
        <taxon>Megaseliini</taxon>
        <taxon>Megaselia</taxon>
    </lineage>
</organism>
<dbReference type="GO" id="GO:0008270">
    <property type="term" value="F:zinc ion binding"/>
    <property type="evidence" value="ECO:0007669"/>
    <property type="project" value="UniProtKB-KW"/>
</dbReference>
<dbReference type="SUPFAM" id="SSF103652">
    <property type="entry name" value="G protein-binding domain"/>
    <property type="match status" value="1"/>
</dbReference>
<dbReference type="PANTHER" id="PTHR31179:SF7">
    <property type="entry name" value="FYVE-TYPE DOMAIN-CONTAINING PROTEIN"/>
    <property type="match status" value="1"/>
</dbReference>
<dbReference type="Gene3D" id="3.30.40.10">
    <property type="entry name" value="Zinc/RING finger domain, C3HC4 (zinc finger)"/>
    <property type="match status" value="1"/>
</dbReference>
<keyword evidence="1" id="KW-0479">Metal-binding</keyword>
<sequence>MSKLIGDRESLNKHLETLQSDNEYLSGKYLSTSEELELEQINLPQTVVELTELVLKQQTDLIHSRVGCEFEKRKCVEFRDEAQLLRDRLNDVNKEYKTLEKKYQHTKKILEENIVTFKAKEQVLENDKDLLERKQSELNKQISEMRVHIIELQDTNEKLEKSNKDYKQKLKNLQEDLSNSEHVQKDFVKLSQTLQMSLEKFRTADTEVRWKDDDDVANCPNCNILFTVTVRKHHCRHCGETIEESSICKTELKKLGDEYNRLRAENLQLKEELSQKEESAGLHRF</sequence>